<comment type="subunit">
    <text evidence="2 8">Part of the 50S ribosomal subunit.</text>
</comment>
<gene>
    <name evidence="8 10" type="primary">rpl23</name>
</gene>
<evidence type="ECO:0000256" key="3">
    <source>
        <dbReference type="ARBA" id="ARBA00022730"/>
    </source>
</evidence>
<dbReference type="RefSeq" id="YP_009029263.1">
    <property type="nucleotide sequence ID" value="NC_024083.1"/>
</dbReference>
<evidence type="ECO:0000256" key="9">
    <source>
        <dbReference type="RuleBase" id="RU003934"/>
    </source>
</evidence>
<dbReference type="HAMAP" id="MF_01369_B">
    <property type="entry name" value="Ribosomal_uL23_B"/>
    <property type="match status" value="1"/>
</dbReference>
<organism evidence="10">
    <name type="scientific">Didymosphenia geminata</name>
    <name type="common">rock snot</name>
    <dbReference type="NCBI Taxonomy" id="1115533"/>
    <lineage>
        <taxon>Eukaryota</taxon>
        <taxon>Sar</taxon>
        <taxon>Stramenopiles</taxon>
        <taxon>Ochrophyta</taxon>
        <taxon>Bacillariophyta</taxon>
        <taxon>Bacillariophyceae</taxon>
        <taxon>Bacillariophycidae</taxon>
        <taxon>Cymbellales</taxon>
        <taxon>Gomphonemataceae</taxon>
        <taxon>Didymosphenia</taxon>
    </lineage>
</organism>
<dbReference type="EMBL" id="KC509523">
    <property type="protein sequence ID" value="AGH28794.1"/>
    <property type="molecule type" value="Genomic_DNA"/>
</dbReference>
<comment type="subcellular location">
    <subcellularLocation>
        <location evidence="8">Plastid</location>
        <location evidence="8">Chloroplast</location>
    </subcellularLocation>
</comment>
<dbReference type="InterPro" id="IPR012678">
    <property type="entry name" value="Ribosomal_uL23/eL15/eS24_sf"/>
</dbReference>
<keyword evidence="10" id="KW-0150">Chloroplast</keyword>
<protein>
    <recommendedName>
        <fullName evidence="7 8">Large ribosomal subunit protein uL23c</fullName>
    </recommendedName>
</protein>
<dbReference type="GeneID" id="19740291"/>
<dbReference type="GO" id="GO:0003735">
    <property type="term" value="F:structural constituent of ribosome"/>
    <property type="evidence" value="ECO:0007669"/>
    <property type="project" value="InterPro"/>
</dbReference>
<evidence type="ECO:0000256" key="7">
    <source>
        <dbReference type="ARBA" id="ARBA00035287"/>
    </source>
</evidence>
<keyword evidence="10" id="KW-0934">Plastid</keyword>
<accession>A0A023HB73</accession>
<dbReference type="SUPFAM" id="SSF54189">
    <property type="entry name" value="Ribosomal proteins S24e, L23 and L15e"/>
    <property type="match status" value="1"/>
</dbReference>
<evidence type="ECO:0000256" key="6">
    <source>
        <dbReference type="ARBA" id="ARBA00023274"/>
    </source>
</evidence>
<reference evidence="10" key="1">
    <citation type="journal article" date="2014" name="Genome Biol. Evol.">
        <title>Serial gene losses and foreign DNA underlie size and sequence variation in the plastid genomes of diatoms.</title>
        <authorList>
            <person name="Ruck E.C."/>
            <person name="Nakov T."/>
            <person name="Jansen R.K."/>
            <person name="Theriot E.C."/>
            <person name="Alverson A.J."/>
        </authorList>
    </citation>
    <scope>NUCLEOTIDE SEQUENCE</scope>
    <source>
        <strain evidence="10">BCC011</strain>
    </source>
</reference>
<dbReference type="NCBIfam" id="NF004368">
    <property type="entry name" value="PRK05738.3-4"/>
    <property type="match status" value="1"/>
</dbReference>
<dbReference type="AlphaFoldDB" id="A0A023HB73"/>
<geneLocation type="chloroplast" evidence="10"/>
<name>A0A023HB73_9STRA</name>
<dbReference type="GO" id="GO:0005840">
    <property type="term" value="C:ribosome"/>
    <property type="evidence" value="ECO:0007669"/>
    <property type="project" value="UniProtKB-KW"/>
</dbReference>
<dbReference type="GO" id="GO:0019843">
    <property type="term" value="F:rRNA binding"/>
    <property type="evidence" value="ECO:0007669"/>
    <property type="project" value="UniProtKB-UniRule"/>
</dbReference>
<dbReference type="InterPro" id="IPR012677">
    <property type="entry name" value="Nucleotide-bd_a/b_plait_sf"/>
</dbReference>
<evidence type="ECO:0000256" key="4">
    <source>
        <dbReference type="ARBA" id="ARBA00022884"/>
    </source>
</evidence>
<keyword evidence="6 8" id="KW-0687">Ribonucleoprotein</keyword>
<dbReference type="Pfam" id="PF00276">
    <property type="entry name" value="Ribosomal_L23"/>
    <property type="match status" value="1"/>
</dbReference>
<dbReference type="InterPro" id="IPR013025">
    <property type="entry name" value="Ribosomal_uL23-like"/>
</dbReference>
<sequence>MINTSEFSRSSAQIIKYPIITDKGTRLLENNKYSFIVDRYSNKLNIKAAIEFLFNVKVIKVNTCRLPRKKKRVGKFIGWKPQNKKAIVTLSEGDVINLFTDS</sequence>
<comment type="function">
    <text evidence="8">Binds to 23S rRNA.</text>
</comment>
<dbReference type="FunFam" id="3.30.70.330:FF:000001">
    <property type="entry name" value="50S ribosomal protein L23"/>
    <property type="match status" value="1"/>
</dbReference>
<evidence type="ECO:0000256" key="2">
    <source>
        <dbReference type="ARBA" id="ARBA00011838"/>
    </source>
</evidence>
<keyword evidence="4 8" id="KW-0694">RNA-binding</keyword>
<comment type="similarity">
    <text evidence="1 8 9">Belongs to the universal ribosomal protein uL23 family.</text>
</comment>
<dbReference type="PANTHER" id="PTHR11620">
    <property type="entry name" value="60S RIBOSOMAL PROTEIN L23A"/>
    <property type="match status" value="1"/>
</dbReference>
<keyword evidence="5 8" id="KW-0689">Ribosomal protein</keyword>
<proteinExistence type="inferred from homology"/>
<evidence type="ECO:0000256" key="5">
    <source>
        <dbReference type="ARBA" id="ARBA00022980"/>
    </source>
</evidence>
<evidence type="ECO:0000256" key="1">
    <source>
        <dbReference type="ARBA" id="ARBA00006700"/>
    </source>
</evidence>
<dbReference type="NCBIfam" id="NF004363">
    <property type="entry name" value="PRK05738.2-4"/>
    <property type="match status" value="1"/>
</dbReference>
<dbReference type="GO" id="GO:0009507">
    <property type="term" value="C:chloroplast"/>
    <property type="evidence" value="ECO:0007669"/>
    <property type="project" value="UniProtKB-SubCell"/>
</dbReference>
<dbReference type="GO" id="GO:1990904">
    <property type="term" value="C:ribonucleoprotein complex"/>
    <property type="evidence" value="ECO:0007669"/>
    <property type="project" value="UniProtKB-KW"/>
</dbReference>
<evidence type="ECO:0000256" key="8">
    <source>
        <dbReference type="HAMAP-Rule" id="MF_01369"/>
    </source>
</evidence>
<dbReference type="Gene3D" id="3.30.70.330">
    <property type="match status" value="1"/>
</dbReference>
<evidence type="ECO:0000313" key="10">
    <source>
        <dbReference type="EMBL" id="AGH28794.1"/>
    </source>
</evidence>
<dbReference type="PROSITE" id="PS00050">
    <property type="entry name" value="RIBOSOMAL_L23"/>
    <property type="match status" value="1"/>
</dbReference>
<dbReference type="GO" id="GO:0006412">
    <property type="term" value="P:translation"/>
    <property type="evidence" value="ECO:0007669"/>
    <property type="project" value="UniProtKB-UniRule"/>
</dbReference>
<keyword evidence="3 8" id="KW-0699">rRNA-binding</keyword>
<dbReference type="InterPro" id="IPR001014">
    <property type="entry name" value="Ribosomal_uL23_CS"/>
</dbReference>